<dbReference type="Gene3D" id="3.90.1720.10">
    <property type="entry name" value="endopeptidase domain like (from Nostoc punctiforme)"/>
    <property type="match status" value="1"/>
</dbReference>
<evidence type="ECO:0000259" key="1">
    <source>
        <dbReference type="Pfam" id="PF04970"/>
    </source>
</evidence>
<dbReference type="Pfam" id="PF04970">
    <property type="entry name" value="LRAT"/>
    <property type="match status" value="1"/>
</dbReference>
<evidence type="ECO:0000313" key="3">
    <source>
        <dbReference type="Proteomes" id="UP000701853"/>
    </source>
</evidence>
<dbReference type="Proteomes" id="UP000701853">
    <property type="component" value="Chromosome 7"/>
</dbReference>
<dbReference type="PANTHER" id="PTHR46137:SF2">
    <property type="entry name" value="OS09G0526800 PROTEIN"/>
    <property type="match status" value="1"/>
</dbReference>
<keyword evidence="3" id="KW-1185">Reference proteome</keyword>
<proteinExistence type="predicted"/>
<evidence type="ECO:0000313" key="2">
    <source>
        <dbReference type="EMBL" id="KAG8488875.1"/>
    </source>
</evidence>
<dbReference type="InterPro" id="IPR007053">
    <property type="entry name" value="LRAT_dom"/>
</dbReference>
<feature type="domain" description="LRAT" evidence="1">
    <location>
        <begin position="12"/>
        <end position="53"/>
    </location>
</feature>
<dbReference type="PANTHER" id="PTHR46137">
    <property type="entry name" value="OS05G0310600 PROTEIN"/>
    <property type="match status" value="1"/>
</dbReference>
<dbReference type="AlphaFoldDB" id="A0A8J5Z4X0"/>
<name>A0A8J5Z4X0_9ROSI</name>
<protein>
    <recommendedName>
        <fullName evidence="1">LRAT domain-containing protein</fullName>
    </recommendedName>
</protein>
<dbReference type="EMBL" id="JAHUZN010000007">
    <property type="protein sequence ID" value="KAG8488875.1"/>
    <property type="molecule type" value="Genomic_DNA"/>
</dbReference>
<accession>A0A8J5Z4X0</accession>
<reference evidence="2 3" key="1">
    <citation type="journal article" date="2021" name="bioRxiv">
        <title>The Gossypium anomalum genome as a resource for cotton improvement and evolutionary analysis of hybrid incompatibility.</title>
        <authorList>
            <person name="Grover C.E."/>
            <person name="Yuan D."/>
            <person name="Arick M.A."/>
            <person name="Miller E.R."/>
            <person name="Hu G."/>
            <person name="Peterson D.G."/>
            <person name="Wendel J.F."/>
            <person name="Udall J.A."/>
        </authorList>
    </citation>
    <scope>NUCLEOTIDE SEQUENCE [LARGE SCALE GENOMIC DNA]</scope>
    <source>
        <strain evidence="2">JFW-Udall</strain>
        <tissue evidence="2">Leaf</tissue>
    </source>
</reference>
<dbReference type="OrthoDB" id="421951at2759"/>
<sequence>MGLLINRVERSEIKPGDHIYTYKAIFTYSHHGIFVGGSKVVHFRPKRNLDSSTKPSSNLYDPISPRSTCPTFPDCGFRQPDSGVLSTGQCTFFKMDLEIMTYSRITVKTLHCIAKLVGRSGQASFVIGAPLAALLSSPLKLLMPSPVGMETVTARMYCMIRYATNINVRSDVIKVAVKELVVSLGWVEHHDETTQENEALSRQLVTLDGLRCKEQLARKQEGSE</sequence>
<comment type="caution">
    <text evidence="2">The sequence shown here is derived from an EMBL/GenBank/DDBJ whole genome shotgun (WGS) entry which is preliminary data.</text>
</comment>
<gene>
    <name evidence="2" type="ORF">CXB51_016914</name>
</gene>
<organism evidence="2 3">
    <name type="scientific">Gossypium anomalum</name>
    <dbReference type="NCBI Taxonomy" id="47600"/>
    <lineage>
        <taxon>Eukaryota</taxon>
        <taxon>Viridiplantae</taxon>
        <taxon>Streptophyta</taxon>
        <taxon>Embryophyta</taxon>
        <taxon>Tracheophyta</taxon>
        <taxon>Spermatophyta</taxon>
        <taxon>Magnoliopsida</taxon>
        <taxon>eudicotyledons</taxon>
        <taxon>Gunneridae</taxon>
        <taxon>Pentapetalae</taxon>
        <taxon>rosids</taxon>
        <taxon>malvids</taxon>
        <taxon>Malvales</taxon>
        <taxon>Malvaceae</taxon>
        <taxon>Malvoideae</taxon>
        <taxon>Gossypium</taxon>
    </lineage>
</organism>